<dbReference type="GO" id="GO:0006355">
    <property type="term" value="P:regulation of DNA-templated transcription"/>
    <property type="evidence" value="ECO:0007669"/>
    <property type="project" value="TreeGrafter"/>
</dbReference>
<dbReference type="InterPro" id="IPR019510">
    <property type="entry name" value="AKAP7-like_phosphoesterase"/>
</dbReference>
<dbReference type="SMART" id="SM00322">
    <property type="entry name" value="KH"/>
    <property type="match status" value="1"/>
</dbReference>
<keyword evidence="4" id="KW-1185">Reference proteome</keyword>
<dbReference type="AlphaFoldDB" id="A0A914UJD9"/>
<accession>A0A914UJD9</accession>
<dbReference type="Proteomes" id="UP000887566">
    <property type="component" value="Unplaced"/>
</dbReference>
<feature type="domain" description="K Homology" evidence="3">
    <location>
        <begin position="124"/>
        <end position="193"/>
    </location>
</feature>
<dbReference type="InterPro" id="IPR004088">
    <property type="entry name" value="KH_dom_type_1"/>
</dbReference>
<feature type="region of interest" description="Disordered" evidence="2">
    <location>
        <begin position="67"/>
        <end position="107"/>
    </location>
</feature>
<dbReference type="PROSITE" id="PS50084">
    <property type="entry name" value="KH_TYPE_1"/>
    <property type="match status" value="1"/>
</dbReference>
<dbReference type="GO" id="GO:0006307">
    <property type="term" value="P:DNA alkylation repair"/>
    <property type="evidence" value="ECO:0007669"/>
    <property type="project" value="InterPro"/>
</dbReference>
<dbReference type="InterPro" id="IPR036612">
    <property type="entry name" value="KH_dom_type_1_sf"/>
</dbReference>
<evidence type="ECO:0000256" key="1">
    <source>
        <dbReference type="PROSITE-ProRule" id="PRU00117"/>
    </source>
</evidence>
<sequence length="413" mass="46112">MMSSDPMSWDMYWVEDRCYRRPPTVWPSTSRNENGWRDHQQQMDEEPAPVDQYDDDLLDCQYTSANVDKADIETDTATGGRSSPPLPSTQHPPGFESQIGKASEKNTTDYDEIVSVVRDPNNPKIWKAEVSIPSMFFARVIGKGGTTKKGLEADSNCRVVIPGHGQTGPIVVSSSSGPENVRQCVTRIGLIISSARERADYTHFLSIPLNSRTIKEAFVRFKQAVQNCDDIPDASKNEALFQYPSRLHLTIGMMALLDEIDRELTKSALVNCIETVIRPMLAGEKLRVRLRGIEYMNDDPSAVDVLYAKIVDLNGPSKLLQKVADSIADTLAQTGLMPRRKDTVKLHVTLMNTKFTRSKSSTQPNTIDIRKILENFRDFDFGEAVVEQVHVSQLHANISSGDYFPSTATVSLI</sequence>
<dbReference type="Gene3D" id="3.90.1140.10">
    <property type="entry name" value="Cyclic phosphodiesterase"/>
    <property type="match status" value="1"/>
</dbReference>
<organism evidence="4 5">
    <name type="scientific">Plectus sambesii</name>
    <dbReference type="NCBI Taxonomy" id="2011161"/>
    <lineage>
        <taxon>Eukaryota</taxon>
        <taxon>Metazoa</taxon>
        <taxon>Ecdysozoa</taxon>
        <taxon>Nematoda</taxon>
        <taxon>Chromadorea</taxon>
        <taxon>Plectida</taxon>
        <taxon>Plectina</taxon>
        <taxon>Plectoidea</taxon>
        <taxon>Plectidae</taxon>
        <taxon>Plectus</taxon>
    </lineage>
</organism>
<dbReference type="SUPFAM" id="SSF54791">
    <property type="entry name" value="Eukaryotic type KH-domain (KH-domain type I)"/>
    <property type="match status" value="1"/>
</dbReference>
<dbReference type="Pfam" id="PF00013">
    <property type="entry name" value="KH_1"/>
    <property type="match status" value="1"/>
</dbReference>
<dbReference type="CDD" id="cd00105">
    <property type="entry name" value="KH-I"/>
    <property type="match status" value="1"/>
</dbReference>
<dbReference type="InterPro" id="IPR009210">
    <property type="entry name" value="ASCC1"/>
</dbReference>
<dbReference type="Gene3D" id="3.30.1370.10">
    <property type="entry name" value="K Homology domain, type 1"/>
    <property type="match status" value="1"/>
</dbReference>
<keyword evidence="1" id="KW-0694">RNA-binding</keyword>
<dbReference type="Pfam" id="PF10469">
    <property type="entry name" value="AKAP7_NLS"/>
    <property type="match status" value="1"/>
</dbReference>
<protein>
    <submittedName>
        <fullName evidence="5">K Homology domain-containing protein</fullName>
    </submittedName>
</protein>
<name>A0A914UJD9_9BILA</name>
<dbReference type="WBParaSite" id="PSAMB.scaffold1058size36546.g10693.t1">
    <property type="protein sequence ID" value="PSAMB.scaffold1058size36546.g10693.t1"/>
    <property type="gene ID" value="PSAMB.scaffold1058size36546.g10693"/>
</dbReference>
<reference evidence="5" key="1">
    <citation type="submission" date="2022-11" db="UniProtKB">
        <authorList>
            <consortium name="WormBaseParasite"/>
        </authorList>
    </citation>
    <scope>IDENTIFICATION</scope>
</reference>
<evidence type="ECO:0000256" key="2">
    <source>
        <dbReference type="SAM" id="MobiDB-lite"/>
    </source>
</evidence>
<dbReference type="GO" id="GO:0005634">
    <property type="term" value="C:nucleus"/>
    <property type="evidence" value="ECO:0007669"/>
    <property type="project" value="TreeGrafter"/>
</dbReference>
<dbReference type="GO" id="GO:0003723">
    <property type="term" value="F:RNA binding"/>
    <property type="evidence" value="ECO:0007669"/>
    <property type="project" value="UniProtKB-UniRule"/>
</dbReference>
<evidence type="ECO:0000313" key="4">
    <source>
        <dbReference type="Proteomes" id="UP000887566"/>
    </source>
</evidence>
<feature type="compositionally biased region" description="Acidic residues" evidence="2">
    <location>
        <begin position="43"/>
        <end position="53"/>
    </location>
</feature>
<evidence type="ECO:0000259" key="3">
    <source>
        <dbReference type="SMART" id="SM00322"/>
    </source>
</evidence>
<dbReference type="InterPro" id="IPR004087">
    <property type="entry name" value="KH_dom"/>
</dbReference>
<dbReference type="PANTHER" id="PTHR13360">
    <property type="entry name" value="ACTIVATING SIGNAL COINTEGRATOR 1 COMPLEX SUBUNIT 1"/>
    <property type="match status" value="1"/>
</dbReference>
<evidence type="ECO:0000313" key="5">
    <source>
        <dbReference type="WBParaSite" id="PSAMB.scaffold1058size36546.g10693.t1"/>
    </source>
</evidence>
<feature type="region of interest" description="Disordered" evidence="2">
    <location>
        <begin position="23"/>
        <end position="53"/>
    </location>
</feature>
<proteinExistence type="predicted"/>
<dbReference type="PANTHER" id="PTHR13360:SF1">
    <property type="entry name" value="ACTIVATING SIGNAL COINTEGRATOR 1 COMPLEX SUBUNIT 1"/>
    <property type="match status" value="1"/>
</dbReference>